<feature type="region of interest" description="Disordered" evidence="1">
    <location>
        <begin position="1"/>
        <end position="29"/>
    </location>
</feature>
<dbReference type="AlphaFoldDB" id="A0A2K0T334"/>
<dbReference type="Proteomes" id="UP000236546">
    <property type="component" value="Unassembled WGS sequence"/>
</dbReference>
<evidence type="ECO:0000313" key="3">
    <source>
        <dbReference type="Proteomes" id="UP000236546"/>
    </source>
</evidence>
<proteinExistence type="predicted"/>
<name>A0A2K0T334_9HYPO</name>
<sequence>MGMFSSKPAEGGDGNMGNTGNTGNDTDRPVIDLRTVRRLFLAATFGRLHKWLKQPPTPGKWVDDGPYGTS</sequence>
<reference evidence="2 3" key="1">
    <citation type="submission" date="2017-02" db="EMBL/GenBank/DDBJ databases">
        <title>Genomes of Trichoderma spp. with biocontrol activity.</title>
        <authorList>
            <person name="Gardiner D."/>
            <person name="Kazan K."/>
            <person name="Vos C."/>
            <person name="Harvey P."/>
        </authorList>
    </citation>
    <scope>NUCLEOTIDE SEQUENCE [LARGE SCALE GENOMIC DNA]</scope>
    <source>
        <strain evidence="2 3">A5MH</strain>
    </source>
</reference>
<dbReference type="EMBL" id="MTYH01000074">
    <property type="protein sequence ID" value="PNP39947.1"/>
    <property type="molecule type" value="Genomic_DNA"/>
</dbReference>
<accession>A0A2K0T334</accession>
<evidence type="ECO:0000313" key="2">
    <source>
        <dbReference type="EMBL" id="PNP39947.1"/>
    </source>
</evidence>
<organism evidence="2 3">
    <name type="scientific">Trichoderma gamsii</name>
    <dbReference type="NCBI Taxonomy" id="398673"/>
    <lineage>
        <taxon>Eukaryota</taxon>
        <taxon>Fungi</taxon>
        <taxon>Dikarya</taxon>
        <taxon>Ascomycota</taxon>
        <taxon>Pezizomycotina</taxon>
        <taxon>Sordariomycetes</taxon>
        <taxon>Hypocreomycetidae</taxon>
        <taxon>Hypocreales</taxon>
        <taxon>Hypocreaceae</taxon>
        <taxon>Trichoderma</taxon>
    </lineage>
</organism>
<evidence type="ECO:0000256" key="1">
    <source>
        <dbReference type="SAM" id="MobiDB-lite"/>
    </source>
</evidence>
<comment type="caution">
    <text evidence="2">The sequence shown here is derived from an EMBL/GenBank/DDBJ whole genome shotgun (WGS) entry which is preliminary data.</text>
</comment>
<gene>
    <name evidence="2" type="ORF">TGAMA5MH_08213</name>
</gene>
<protein>
    <submittedName>
        <fullName evidence="2">Uncharacterized protein</fullName>
    </submittedName>
</protein>